<dbReference type="OrthoDB" id="435402at2759"/>
<dbReference type="PANTHER" id="PTHR22792">
    <property type="entry name" value="LUPUS LA PROTEIN-RELATED"/>
    <property type="match status" value="1"/>
</dbReference>
<dbReference type="InterPro" id="IPR006630">
    <property type="entry name" value="La_HTH"/>
</dbReference>
<dbReference type="InterPro" id="IPR036388">
    <property type="entry name" value="WH-like_DNA-bd_sf"/>
</dbReference>
<evidence type="ECO:0000313" key="6">
    <source>
        <dbReference type="Proteomes" id="UP000799441"/>
    </source>
</evidence>
<proteinExistence type="predicted"/>
<dbReference type="SUPFAM" id="SSF46785">
    <property type="entry name" value="Winged helix' DNA-binding domain"/>
    <property type="match status" value="1"/>
</dbReference>
<name>A0A9P4QFB0_9PEZI</name>
<dbReference type="GO" id="GO:0003729">
    <property type="term" value="F:mRNA binding"/>
    <property type="evidence" value="ECO:0007669"/>
    <property type="project" value="TreeGrafter"/>
</dbReference>
<dbReference type="Pfam" id="PF09692">
    <property type="entry name" value="Arb1"/>
    <property type="match status" value="1"/>
</dbReference>
<dbReference type="PROSITE" id="PS50961">
    <property type="entry name" value="HTH_LA"/>
    <property type="match status" value="1"/>
</dbReference>
<dbReference type="AlphaFoldDB" id="A0A9P4QFB0"/>
<gene>
    <name evidence="5" type="ORF">K431DRAFT_219097</name>
</gene>
<protein>
    <recommendedName>
        <fullName evidence="4">HTH La-type RNA-binding domain-containing protein</fullName>
    </recommendedName>
</protein>
<evidence type="ECO:0000256" key="1">
    <source>
        <dbReference type="ARBA" id="ARBA00022884"/>
    </source>
</evidence>
<evidence type="ECO:0000313" key="5">
    <source>
        <dbReference type="EMBL" id="KAF2723846.1"/>
    </source>
</evidence>
<feature type="domain" description="HTH La-type RNA-binding" evidence="4">
    <location>
        <begin position="28"/>
        <end position="119"/>
    </location>
</feature>
<reference evidence="5" key="1">
    <citation type="journal article" date="2020" name="Stud. Mycol.">
        <title>101 Dothideomycetes genomes: a test case for predicting lifestyles and emergence of pathogens.</title>
        <authorList>
            <person name="Haridas S."/>
            <person name="Albert R."/>
            <person name="Binder M."/>
            <person name="Bloem J."/>
            <person name="Labutti K."/>
            <person name="Salamov A."/>
            <person name="Andreopoulos B."/>
            <person name="Baker S."/>
            <person name="Barry K."/>
            <person name="Bills G."/>
            <person name="Bluhm B."/>
            <person name="Cannon C."/>
            <person name="Castanera R."/>
            <person name="Culley D."/>
            <person name="Daum C."/>
            <person name="Ezra D."/>
            <person name="Gonzalez J."/>
            <person name="Henrissat B."/>
            <person name="Kuo A."/>
            <person name="Liang C."/>
            <person name="Lipzen A."/>
            <person name="Lutzoni F."/>
            <person name="Magnuson J."/>
            <person name="Mondo S."/>
            <person name="Nolan M."/>
            <person name="Ohm R."/>
            <person name="Pangilinan J."/>
            <person name="Park H.-J."/>
            <person name="Ramirez L."/>
            <person name="Alfaro M."/>
            <person name="Sun H."/>
            <person name="Tritt A."/>
            <person name="Yoshinaga Y."/>
            <person name="Zwiers L.-H."/>
            <person name="Turgeon B."/>
            <person name="Goodwin S."/>
            <person name="Spatafora J."/>
            <person name="Crous P."/>
            <person name="Grigoriev I."/>
        </authorList>
    </citation>
    <scope>NUCLEOTIDE SEQUENCE</scope>
    <source>
        <strain evidence="5">CBS 116435</strain>
    </source>
</reference>
<comment type="caution">
    <text evidence="5">The sequence shown here is derived from an EMBL/GenBank/DDBJ whole genome shotgun (WGS) entry which is preliminary data.</text>
</comment>
<evidence type="ECO:0000259" key="4">
    <source>
        <dbReference type="PROSITE" id="PS50961"/>
    </source>
</evidence>
<organism evidence="5 6">
    <name type="scientific">Polychaeton citri CBS 116435</name>
    <dbReference type="NCBI Taxonomy" id="1314669"/>
    <lineage>
        <taxon>Eukaryota</taxon>
        <taxon>Fungi</taxon>
        <taxon>Dikarya</taxon>
        <taxon>Ascomycota</taxon>
        <taxon>Pezizomycotina</taxon>
        <taxon>Dothideomycetes</taxon>
        <taxon>Dothideomycetidae</taxon>
        <taxon>Capnodiales</taxon>
        <taxon>Capnodiaceae</taxon>
        <taxon>Polychaeton</taxon>
    </lineage>
</organism>
<evidence type="ECO:0000256" key="3">
    <source>
        <dbReference type="SAM" id="MobiDB-lite"/>
    </source>
</evidence>
<dbReference type="InterPro" id="IPR036390">
    <property type="entry name" value="WH_DNA-bd_sf"/>
</dbReference>
<feature type="region of interest" description="Disordered" evidence="3">
    <location>
        <begin position="542"/>
        <end position="571"/>
    </location>
</feature>
<keyword evidence="6" id="KW-1185">Reference proteome</keyword>
<dbReference type="Gene3D" id="1.10.10.10">
    <property type="entry name" value="Winged helix-like DNA-binding domain superfamily/Winged helix DNA-binding domain"/>
    <property type="match status" value="1"/>
</dbReference>
<evidence type="ECO:0000256" key="2">
    <source>
        <dbReference type="PROSITE-ProRule" id="PRU00332"/>
    </source>
</evidence>
<dbReference type="EMBL" id="MU003774">
    <property type="protein sequence ID" value="KAF2723846.1"/>
    <property type="molecule type" value="Genomic_DNA"/>
</dbReference>
<dbReference type="InterPro" id="IPR018606">
    <property type="entry name" value="Arb1"/>
</dbReference>
<dbReference type="GO" id="GO:0033167">
    <property type="term" value="C:ARC complex"/>
    <property type="evidence" value="ECO:0007669"/>
    <property type="project" value="InterPro"/>
</dbReference>
<keyword evidence="1 2" id="KW-0694">RNA-binding</keyword>
<accession>A0A9P4QFB0</accession>
<dbReference type="InterPro" id="IPR045180">
    <property type="entry name" value="La_dom_prot"/>
</dbReference>
<dbReference type="Pfam" id="PF05383">
    <property type="entry name" value="La"/>
    <property type="match status" value="1"/>
</dbReference>
<dbReference type="SMART" id="SM00715">
    <property type="entry name" value="LA"/>
    <property type="match status" value="1"/>
</dbReference>
<feature type="compositionally biased region" description="Basic and acidic residues" evidence="3">
    <location>
        <begin position="556"/>
        <end position="568"/>
    </location>
</feature>
<dbReference type="PANTHER" id="PTHR22792:SF140">
    <property type="entry name" value="ACHILLES, ISOFORM A"/>
    <property type="match status" value="1"/>
</dbReference>
<dbReference type="GO" id="GO:0031047">
    <property type="term" value="P:regulatory ncRNA-mediated gene silencing"/>
    <property type="evidence" value="ECO:0007669"/>
    <property type="project" value="InterPro"/>
</dbReference>
<sequence length="595" mass="67245">MNPKEDHDEPHITTHRLADATVAGQLDDQFDDDTKAAVIRQVDHYFSDENLPDDEHLLAKTGDNGNGKVSIKHIMGFPKMKAFKGKIKVRNALRGSLLVELVDEQFIRRKHPLTVPLRVKPKLHHKVSPYQPPPDKPWLTKGMMKPTGFEDAIERPTAPEKQNANDGLYSSDKSFITRIETAITLFCSGRKMHQTVRSLFKKWMVFGGFDVGQRTFVGKIPQHEMEELESDRQAKAYRLQEHFVTPAVEQGLSYQGGQEPTWYVDFVEAAKAFLSTTYMEQFDWEAQQEVHTHMNVFRSFYNYLITQNVCPEYQDQVLQARNFCDTTEAEFAALANLKKKFPGDISWACSTLTQPKDAGTSDWNAWQHADESRDRAESHAVISAAVAAFATELKLQDLVTLQEGSGIPATDVQFKGLVGLEVVETIWPDQKCRKAYGSFQAVADMAFSFLKPLGRIICARWDVPHASPKDLPAGALENTPGMFEFYMDVDVLQHCYVGLKMEAEVTVLKSGTAWVNNVVLYWPSFYVVLHNERIRAWKEPCPPRERNQKLTNTQRNEAEDGSRARDGLGIDWVDCPTATDISQKGKAIKQSGGES</sequence>
<dbReference type="Proteomes" id="UP000799441">
    <property type="component" value="Unassembled WGS sequence"/>
</dbReference>